<dbReference type="AlphaFoldDB" id="A0A0E0JXR1"/>
<name>A0A0E0JXR1_ORYPU</name>
<organism evidence="1">
    <name type="scientific">Oryza punctata</name>
    <name type="common">Red rice</name>
    <dbReference type="NCBI Taxonomy" id="4537"/>
    <lineage>
        <taxon>Eukaryota</taxon>
        <taxon>Viridiplantae</taxon>
        <taxon>Streptophyta</taxon>
        <taxon>Embryophyta</taxon>
        <taxon>Tracheophyta</taxon>
        <taxon>Spermatophyta</taxon>
        <taxon>Magnoliopsida</taxon>
        <taxon>Liliopsida</taxon>
        <taxon>Poales</taxon>
        <taxon>Poaceae</taxon>
        <taxon>BOP clade</taxon>
        <taxon>Oryzoideae</taxon>
        <taxon>Oryzeae</taxon>
        <taxon>Oryzinae</taxon>
        <taxon>Oryza</taxon>
    </lineage>
</organism>
<evidence type="ECO:0000313" key="2">
    <source>
        <dbReference type="Proteomes" id="UP000026962"/>
    </source>
</evidence>
<dbReference type="HOGENOM" id="CLU_1654997_0_0_1"/>
<sequence length="160" mass="17538">MNCTFRINEKHAKPDIEKITNTHMQAPGACNHSATTTHIDFKKGIRPSSLALAQDGIFKTKRASQVKSQNNFLLRFAITKIAHQNWLKEPSSNSTRKSSEDINTTINTVQIIRQGRTGGLPANLKYAAAAIVGAYTENQSWTLLLPVAIGESGVVCCRDS</sequence>
<dbReference type="Proteomes" id="UP000026962">
    <property type="component" value="Chromosome 2"/>
</dbReference>
<dbReference type="EnsemblPlants" id="OPUNC02G08790.1">
    <property type="protein sequence ID" value="OPUNC02G08790.1"/>
    <property type="gene ID" value="OPUNC02G08790"/>
</dbReference>
<reference evidence="1" key="2">
    <citation type="submission" date="2018-05" db="EMBL/GenBank/DDBJ databases">
        <title>OpunRS2 (Oryza punctata Reference Sequence Version 2).</title>
        <authorList>
            <person name="Zhang J."/>
            <person name="Kudrna D."/>
            <person name="Lee S."/>
            <person name="Talag J."/>
            <person name="Welchert J."/>
            <person name="Wing R.A."/>
        </authorList>
    </citation>
    <scope>NUCLEOTIDE SEQUENCE [LARGE SCALE GENOMIC DNA]</scope>
</reference>
<proteinExistence type="predicted"/>
<dbReference type="Gramene" id="OPUNC02G08790.1">
    <property type="protein sequence ID" value="OPUNC02G08790.1"/>
    <property type="gene ID" value="OPUNC02G08790"/>
</dbReference>
<keyword evidence="2" id="KW-1185">Reference proteome</keyword>
<reference evidence="1" key="1">
    <citation type="submission" date="2015-04" db="UniProtKB">
        <authorList>
            <consortium name="EnsemblPlants"/>
        </authorList>
    </citation>
    <scope>IDENTIFICATION</scope>
</reference>
<accession>A0A0E0JXR1</accession>
<protein>
    <submittedName>
        <fullName evidence="1">Uncharacterized protein</fullName>
    </submittedName>
</protein>
<evidence type="ECO:0000313" key="1">
    <source>
        <dbReference type="EnsemblPlants" id="OPUNC02G08790.1"/>
    </source>
</evidence>